<comment type="similarity">
    <text evidence="1">Belongs to the UPF0473 family.</text>
</comment>
<dbReference type="AlphaFoldDB" id="D6GQJ0"/>
<gene>
    <name evidence="2" type="ordered locus">HMPREF0389_00965</name>
</gene>
<dbReference type="PATRIC" id="fig|546269.5.peg.1471"/>
<name>D6GQJ0_FILAD</name>
<dbReference type="HAMAP" id="MF_01448">
    <property type="entry name" value="UPF0473"/>
    <property type="match status" value="1"/>
</dbReference>
<dbReference type="STRING" id="546269.HMPREF0389_00965"/>
<sequence length="81" mass="9440">MLEETRIVLTDENGNDVEFELVSTLEVDGKVYAILQPIGEEEAYIFNLKYDENGEMELSEIEDDEEFEIVAEQYELLETEE</sequence>
<dbReference type="Proteomes" id="UP000007468">
    <property type="component" value="Chromosome"/>
</dbReference>
<accession>D6GQJ0</accession>
<reference evidence="3" key="1">
    <citation type="submission" date="2010-12" db="EMBL/GenBank/DDBJ databases">
        <title>The genome sequence of Filifactor alocis strain ATCC 35896.</title>
        <authorList>
            <consortium name="The Broad Institute Genome Sequencing Platform"/>
            <person name="Ward D."/>
            <person name="Earl A."/>
            <person name="Feldgarden M."/>
            <person name="Young S.K."/>
            <person name="Gargeya S."/>
            <person name="Zeng Q."/>
            <person name="Alvarado L."/>
            <person name="Berlin A."/>
            <person name="Bochicchio J."/>
            <person name="Chapman S.B."/>
            <person name="Chen Z."/>
            <person name="Freedman E."/>
            <person name="Gellesch M."/>
            <person name="Goldberg J."/>
            <person name="Griggs A."/>
            <person name="Gujja S."/>
            <person name="Heilman E."/>
            <person name="Heiman D."/>
            <person name="Howarth C."/>
            <person name="Mehta T."/>
            <person name="Neiman D."/>
            <person name="Pearson M."/>
            <person name="Roberts A."/>
            <person name="Saif S."/>
            <person name="Shea T."/>
            <person name="Shenoy N."/>
            <person name="Sisk P."/>
            <person name="Stolte C."/>
            <person name="Sykes S."/>
            <person name="White J."/>
            <person name="Yandava C."/>
            <person name="Izard J."/>
            <person name="Blanton J.M."/>
            <person name="Baranova O.V."/>
            <person name="Tanner A.C."/>
            <person name="Dewhirst F.E."/>
            <person name="Haas B."/>
            <person name="Nusbaum C."/>
            <person name="Birren B."/>
        </authorList>
    </citation>
    <scope>NUCLEOTIDE SEQUENCE [LARGE SCALE GENOMIC DNA]</scope>
    <source>
        <strain evidence="3">ATCC 35896 / D40 B5</strain>
    </source>
</reference>
<proteinExistence type="inferred from homology"/>
<dbReference type="InterPro" id="IPR009711">
    <property type="entry name" value="UPF0473"/>
</dbReference>
<dbReference type="Pfam" id="PF06949">
    <property type="entry name" value="DUF1292"/>
    <property type="match status" value="1"/>
</dbReference>
<dbReference type="KEGG" id="faa:HMPREF0389_00965"/>
<protein>
    <recommendedName>
        <fullName evidence="1">UPF0473 protein HMPREF0389_00965</fullName>
    </recommendedName>
</protein>
<dbReference type="eggNOG" id="COG3906">
    <property type="taxonomic scope" value="Bacteria"/>
</dbReference>
<organism evidence="2 3">
    <name type="scientific">Filifactor alocis (strain ATCC 35896 / CCUG 47790 / D40 B5)</name>
    <name type="common">Fusobacterium alocis</name>
    <dbReference type="NCBI Taxonomy" id="546269"/>
    <lineage>
        <taxon>Bacteria</taxon>
        <taxon>Bacillati</taxon>
        <taxon>Bacillota</taxon>
        <taxon>Clostridia</taxon>
        <taxon>Peptostreptococcales</taxon>
        <taxon>Filifactoraceae</taxon>
        <taxon>Filifactor</taxon>
    </lineage>
</organism>
<evidence type="ECO:0000313" key="3">
    <source>
        <dbReference type="Proteomes" id="UP000007468"/>
    </source>
</evidence>
<evidence type="ECO:0000313" key="2">
    <source>
        <dbReference type="EMBL" id="EFE29043.1"/>
    </source>
</evidence>
<dbReference type="OrthoDB" id="9811971at2"/>
<evidence type="ECO:0000256" key="1">
    <source>
        <dbReference type="HAMAP-Rule" id="MF_01448"/>
    </source>
</evidence>
<dbReference type="RefSeq" id="WP_014262956.1">
    <property type="nucleotide sequence ID" value="NC_016630.1"/>
</dbReference>
<dbReference type="EMBL" id="CP002390">
    <property type="protein sequence ID" value="EFE29043.1"/>
    <property type="molecule type" value="Genomic_DNA"/>
</dbReference>
<keyword evidence="3" id="KW-1185">Reference proteome</keyword>